<sequence length="102" mass="10778">MTLPPKISEQPQTSLSARSSASMASLLAIGASSQTISTLSRIKDPKLLCLLILQDLTFDKSIGILNLECAVLPPGNMDAAIPDVAVARPTQPFDRTTASKAR</sequence>
<protein>
    <submittedName>
        <fullName evidence="1">Uncharacterized protein</fullName>
    </submittedName>
</protein>
<proteinExistence type="predicted"/>
<evidence type="ECO:0000313" key="2">
    <source>
        <dbReference type="Proteomes" id="UP001153555"/>
    </source>
</evidence>
<dbReference type="OrthoDB" id="7464821at2759"/>
<comment type="caution">
    <text evidence="1">The sequence shown here is derived from an EMBL/GenBank/DDBJ whole genome shotgun (WGS) entry which is preliminary data.</text>
</comment>
<organism evidence="1 2">
    <name type="scientific">Striga hermonthica</name>
    <name type="common">Purple witchweed</name>
    <name type="synonym">Buchnera hermonthica</name>
    <dbReference type="NCBI Taxonomy" id="68872"/>
    <lineage>
        <taxon>Eukaryota</taxon>
        <taxon>Viridiplantae</taxon>
        <taxon>Streptophyta</taxon>
        <taxon>Embryophyta</taxon>
        <taxon>Tracheophyta</taxon>
        <taxon>Spermatophyta</taxon>
        <taxon>Magnoliopsida</taxon>
        <taxon>eudicotyledons</taxon>
        <taxon>Gunneridae</taxon>
        <taxon>Pentapetalae</taxon>
        <taxon>asterids</taxon>
        <taxon>lamiids</taxon>
        <taxon>Lamiales</taxon>
        <taxon>Orobanchaceae</taxon>
        <taxon>Buchnereae</taxon>
        <taxon>Striga</taxon>
    </lineage>
</organism>
<name>A0A9N7NWS0_STRHE</name>
<evidence type="ECO:0000313" key="1">
    <source>
        <dbReference type="EMBL" id="CAA0837911.1"/>
    </source>
</evidence>
<keyword evidence="2" id="KW-1185">Reference proteome</keyword>
<dbReference type="Proteomes" id="UP001153555">
    <property type="component" value="Unassembled WGS sequence"/>
</dbReference>
<dbReference type="EMBL" id="CACSLK010030775">
    <property type="protein sequence ID" value="CAA0837911.1"/>
    <property type="molecule type" value="Genomic_DNA"/>
</dbReference>
<dbReference type="AlphaFoldDB" id="A0A9N7NWS0"/>
<gene>
    <name evidence="1" type="ORF">SHERM_04554</name>
</gene>
<accession>A0A9N7NWS0</accession>
<reference evidence="1" key="1">
    <citation type="submission" date="2019-12" db="EMBL/GenBank/DDBJ databases">
        <authorList>
            <person name="Scholes J."/>
        </authorList>
    </citation>
    <scope>NUCLEOTIDE SEQUENCE</scope>
</reference>